<dbReference type="AlphaFoldDB" id="A0A2X1X155"/>
<dbReference type="EMBL" id="CP097770">
    <property type="protein sequence ID" value="URJ48842.1"/>
    <property type="molecule type" value="Genomic_DNA"/>
</dbReference>
<dbReference type="GeneID" id="71027370"/>
<reference evidence="2" key="2">
    <citation type="submission" date="2020-12" db="EMBL/GenBank/DDBJ databases">
        <title>Paenibacillus polymyxa LMG 27872: a double-edged sword.</title>
        <authorList>
            <person name="Langendries S."/>
            <person name="Garcia Mendez S."/>
            <person name="Beirinckx S."/>
            <person name="Viaene T."/>
            <person name="Baeyen S."/>
            <person name="Goeminne G."/>
            <person name="Willems A."/>
            <person name="Debode J."/>
            <person name="Goormachtig S."/>
        </authorList>
    </citation>
    <scope>NUCLEOTIDE SEQUENCE</scope>
    <source>
        <strain evidence="2">LMG 27872</strain>
    </source>
</reference>
<dbReference type="EMBL" id="JARVWT010000012">
    <property type="protein sequence ID" value="MDH2333717.1"/>
    <property type="molecule type" value="Genomic_DNA"/>
</dbReference>
<evidence type="ECO:0000313" key="4">
    <source>
        <dbReference type="EMBL" id="SUA63821.1"/>
    </source>
</evidence>
<sequence length="50" mass="5895">MNTMNLTVHTLMPFHHQYQRANAVSMQKKEDSSEKKLSFQDILNEKMGKK</sequence>
<dbReference type="Proteomes" id="UP000650605">
    <property type="component" value="Unassembled WGS sequence"/>
</dbReference>
<accession>A0A2X1X155</accession>
<evidence type="ECO:0000313" key="6">
    <source>
        <dbReference type="Proteomes" id="UP000254400"/>
    </source>
</evidence>
<dbReference type="Proteomes" id="UP001229409">
    <property type="component" value="Unassembled WGS sequence"/>
</dbReference>
<evidence type="ECO:0000313" key="3">
    <source>
        <dbReference type="EMBL" id="MDH2333717.1"/>
    </source>
</evidence>
<feature type="compositionally biased region" description="Basic and acidic residues" evidence="1">
    <location>
        <begin position="27"/>
        <end position="50"/>
    </location>
</feature>
<dbReference type="Proteomes" id="UP000254400">
    <property type="component" value="Unassembled WGS sequence"/>
</dbReference>
<reference evidence="5" key="3">
    <citation type="submission" date="2022-11" db="EMBL/GenBank/DDBJ databases">
        <authorList>
            <person name="Vasilchenko N.G."/>
            <person name="Prazdnova E.V."/>
            <person name="Gorovtsov A.V."/>
            <person name="Chistyakov V.A."/>
            <person name="Pak M.L."/>
        </authorList>
    </citation>
    <scope>NUCLEOTIDE SEQUENCE</scope>
    <source>
        <strain evidence="5">R 4.5</strain>
    </source>
</reference>
<dbReference type="Proteomes" id="UP001055784">
    <property type="component" value="Chromosome"/>
</dbReference>
<gene>
    <name evidence="2" type="ORF">JDW19_23785</name>
    <name evidence="5" type="ORF">MF626_003125</name>
    <name evidence="4" type="ORF">NCTC10343_00780</name>
    <name evidence="3" type="ORF">QDS18_22890</name>
</gene>
<organism evidence="4 6">
    <name type="scientific">Paenibacillus polymyxa</name>
    <name type="common">Bacillus polymyxa</name>
    <dbReference type="NCBI Taxonomy" id="1406"/>
    <lineage>
        <taxon>Bacteria</taxon>
        <taxon>Bacillati</taxon>
        <taxon>Bacillota</taxon>
        <taxon>Bacilli</taxon>
        <taxon>Bacillales</taxon>
        <taxon>Paenibacillaceae</taxon>
        <taxon>Paenibacillus</taxon>
    </lineage>
</organism>
<reference evidence="3" key="4">
    <citation type="submission" date="2023-04" db="EMBL/GenBank/DDBJ databases">
        <title>Uncovering the Secrets of Slow-Growing Bacteria in Tropical Savanna Soil through Cultivation and Genomic Analysis.</title>
        <authorList>
            <person name="Goncalves O.S."/>
            <person name="Santana M.F."/>
        </authorList>
    </citation>
    <scope>NUCLEOTIDE SEQUENCE</scope>
    <source>
        <strain evidence="3">ANTI</strain>
    </source>
</reference>
<evidence type="ECO:0000313" key="5">
    <source>
        <dbReference type="EMBL" id="URJ48842.1"/>
    </source>
</evidence>
<name>A0A2X1X155_PAEPO</name>
<feature type="region of interest" description="Disordered" evidence="1">
    <location>
        <begin position="25"/>
        <end position="50"/>
    </location>
</feature>
<proteinExistence type="predicted"/>
<reference evidence="4 6" key="1">
    <citation type="submission" date="2018-06" db="EMBL/GenBank/DDBJ databases">
        <authorList>
            <consortium name="Pathogen Informatics"/>
            <person name="Doyle S."/>
        </authorList>
    </citation>
    <scope>NUCLEOTIDE SEQUENCE [LARGE SCALE GENOMIC DNA]</scope>
    <source>
        <strain evidence="4 6">NCTC10343</strain>
    </source>
</reference>
<evidence type="ECO:0000313" key="2">
    <source>
        <dbReference type="EMBL" id="MBM0636129.1"/>
    </source>
</evidence>
<protein>
    <submittedName>
        <fullName evidence="4">Uncharacterized protein</fullName>
    </submittedName>
</protein>
<dbReference type="RefSeq" id="WP_010348453.1">
    <property type="nucleotide sequence ID" value="NZ_ALJV01000077.1"/>
</dbReference>
<dbReference type="EMBL" id="UGSC01000001">
    <property type="protein sequence ID" value="SUA63821.1"/>
    <property type="molecule type" value="Genomic_DNA"/>
</dbReference>
<evidence type="ECO:0000256" key="1">
    <source>
        <dbReference type="SAM" id="MobiDB-lite"/>
    </source>
</evidence>
<dbReference type="EMBL" id="JAEHFQ010000019">
    <property type="protein sequence ID" value="MBM0636129.1"/>
    <property type="molecule type" value="Genomic_DNA"/>
</dbReference>